<reference evidence="6 7" key="1">
    <citation type="submission" date="2024-11" db="EMBL/GenBank/DDBJ databases">
        <title>Chromosome-level genome assembly of the freshwater bivalve Anodonta woodiana.</title>
        <authorList>
            <person name="Chen X."/>
        </authorList>
    </citation>
    <scope>NUCLEOTIDE SEQUENCE [LARGE SCALE GENOMIC DNA]</scope>
    <source>
        <strain evidence="6">MN2024</strain>
        <tissue evidence="6">Gills</tissue>
    </source>
</reference>
<gene>
    <name evidence="6" type="ORF">ACJMK2_037071</name>
</gene>
<accession>A0ABD3WND4</accession>
<dbReference type="SUPFAM" id="SSF55895">
    <property type="entry name" value="Ribonuclease Rh-like"/>
    <property type="match status" value="1"/>
</dbReference>
<proteinExistence type="inferred from homology"/>
<dbReference type="InterPro" id="IPR001568">
    <property type="entry name" value="RNase_T2-like"/>
</dbReference>
<dbReference type="GO" id="GO:0006401">
    <property type="term" value="P:RNA catabolic process"/>
    <property type="evidence" value="ECO:0007669"/>
    <property type="project" value="UniProtKB-ARBA"/>
</dbReference>
<evidence type="ECO:0000313" key="7">
    <source>
        <dbReference type="Proteomes" id="UP001634394"/>
    </source>
</evidence>
<comment type="caution">
    <text evidence="6">The sequence shown here is derived from an EMBL/GenBank/DDBJ whole genome shotgun (WGS) entry which is preliminary data.</text>
</comment>
<feature type="active site" evidence="3">
    <location>
        <position position="62"/>
    </location>
</feature>
<dbReference type="Proteomes" id="UP001634394">
    <property type="component" value="Unassembled WGS sequence"/>
</dbReference>
<comment type="similarity">
    <text evidence="1 4">Belongs to the RNase T2 family.</text>
</comment>
<keyword evidence="5" id="KW-0732">Signal</keyword>
<evidence type="ECO:0000256" key="1">
    <source>
        <dbReference type="ARBA" id="ARBA00007469"/>
    </source>
</evidence>
<organism evidence="6 7">
    <name type="scientific">Sinanodonta woodiana</name>
    <name type="common">Chinese pond mussel</name>
    <name type="synonym">Anodonta woodiana</name>
    <dbReference type="NCBI Taxonomy" id="1069815"/>
    <lineage>
        <taxon>Eukaryota</taxon>
        <taxon>Metazoa</taxon>
        <taxon>Spiralia</taxon>
        <taxon>Lophotrochozoa</taxon>
        <taxon>Mollusca</taxon>
        <taxon>Bivalvia</taxon>
        <taxon>Autobranchia</taxon>
        <taxon>Heteroconchia</taxon>
        <taxon>Palaeoheterodonta</taxon>
        <taxon>Unionida</taxon>
        <taxon>Unionoidea</taxon>
        <taxon>Unionidae</taxon>
        <taxon>Unioninae</taxon>
        <taxon>Sinanodonta</taxon>
    </lineage>
</organism>
<dbReference type="PANTHER" id="PTHR11240:SF22">
    <property type="entry name" value="RIBONUCLEASE T2"/>
    <property type="match status" value="1"/>
</dbReference>
<keyword evidence="2" id="KW-1015">Disulfide bond</keyword>
<dbReference type="InterPro" id="IPR018188">
    <property type="entry name" value="RNase_T2_His_AS_1"/>
</dbReference>
<dbReference type="CDD" id="cd01061">
    <property type="entry name" value="RNase_T2_euk"/>
    <property type="match status" value="1"/>
</dbReference>
<dbReference type="AlphaFoldDB" id="A0ABD3WND4"/>
<protein>
    <submittedName>
        <fullName evidence="6">Uncharacterized protein</fullName>
    </submittedName>
</protein>
<feature type="signal peptide" evidence="5">
    <location>
        <begin position="1"/>
        <end position="23"/>
    </location>
</feature>
<feature type="active site" evidence="3">
    <location>
        <position position="118"/>
    </location>
</feature>
<evidence type="ECO:0000256" key="3">
    <source>
        <dbReference type="PIRSR" id="PIRSR633697-1"/>
    </source>
</evidence>
<dbReference type="InterPro" id="IPR033697">
    <property type="entry name" value="Ribonuclease_T2_eukaryotic"/>
</dbReference>
<name>A0ABD3WND4_SINWO</name>
<feature type="active site" evidence="3">
    <location>
        <position position="114"/>
    </location>
</feature>
<sequence length="235" mass="27359">MTKMIFWEACLGIFLMTVAFTASQDFDMFAFSEQWPAATCIKGEQEGKECIKPRLHNYWTIHGLWPGRFNKTGPRYCPGPNFNLSEILGLEEELISYWPDIYNKTDFDSLWDHEWKSHGTCALKIPDTENELLYFKKNLELIKRFNITSILSKHDAPPNDENPYTPKLIVNILKKELGHGPILLCIEDMENKRILLREVQICLDLHFEVIDCPKFAKNGTLFKNGCGKKFYYIPL</sequence>
<feature type="chain" id="PRO_5044769764" evidence="5">
    <location>
        <begin position="24"/>
        <end position="235"/>
    </location>
</feature>
<dbReference type="PANTHER" id="PTHR11240">
    <property type="entry name" value="RIBONUCLEASE T2"/>
    <property type="match status" value="1"/>
</dbReference>
<dbReference type="Gene3D" id="3.90.730.10">
    <property type="entry name" value="Ribonuclease T2-like"/>
    <property type="match status" value="1"/>
</dbReference>
<dbReference type="Pfam" id="PF00445">
    <property type="entry name" value="Ribonuclease_T2"/>
    <property type="match status" value="1"/>
</dbReference>
<evidence type="ECO:0000256" key="2">
    <source>
        <dbReference type="ARBA" id="ARBA00023157"/>
    </source>
</evidence>
<dbReference type="PROSITE" id="PS00530">
    <property type="entry name" value="RNASE_T2_1"/>
    <property type="match status" value="1"/>
</dbReference>
<evidence type="ECO:0000313" key="6">
    <source>
        <dbReference type="EMBL" id="KAL3874000.1"/>
    </source>
</evidence>
<evidence type="ECO:0000256" key="5">
    <source>
        <dbReference type="SAM" id="SignalP"/>
    </source>
</evidence>
<keyword evidence="7" id="KW-1185">Reference proteome</keyword>
<dbReference type="InterPro" id="IPR036430">
    <property type="entry name" value="RNase_T2-like_sf"/>
</dbReference>
<dbReference type="EMBL" id="JBJQND010000006">
    <property type="protein sequence ID" value="KAL3874000.1"/>
    <property type="molecule type" value="Genomic_DNA"/>
</dbReference>
<evidence type="ECO:0000256" key="4">
    <source>
        <dbReference type="RuleBase" id="RU004328"/>
    </source>
</evidence>